<dbReference type="GO" id="GO:0045277">
    <property type="term" value="C:respiratory chain complex IV"/>
    <property type="evidence" value="ECO:0007669"/>
    <property type="project" value="UniProtKB-UniRule"/>
</dbReference>
<evidence type="ECO:0000256" key="5">
    <source>
        <dbReference type="ARBA" id="ARBA00022553"/>
    </source>
</evidence>
<dbReference type="PANTHER" id="PTHR14200:SF11">
    <property type="entry name" value="CYTOCHROME C OXIDASE SUBUNIT 5A, MITOCHONDRIAL"/>
    <property type="match status" value="1"/>
</dbReference>
<keyword evidence="14 16" id="KW-0472">Membrane</keyword>
<accession>A0A8C3DL90</accession>
<dbReference type="InterPro" id="IPR003204">
    <property type="entry name" value="Cyt_c_oxidase_su5A/6"/>
</dbReference>
<dbReference type="Ensembl" id="ENSCMUT00000006129.2">
    <property type="protein sequence ID" value="ENSCMUP00000005689.2"/>
    <property type="gene ID" value="ENSCMUG00000003789.2"/>
</dbReference>
<dbReference type="AlphaFoldDB" id="A0A8C3DL90"/>
<keyword evidence="10 16" id="KW-0809">Transit peptide</keyword>
<keyword evidence="8 16" id="KW-0999">Mitochondrion inner membrane</keyword>
<evidence type="ECO:0000256" key="3">
    <source>
        <dbReference type="ARBA" id="ARBA00007972"/>
    </source>
</evidence>
<keyword evidence="6 16" id="KW-0349">Heme</keyword>
<evidence type="ECO:0000256" key="16">
    <source>
        <dbReference type="RuleBase" id="RU368103"/>
    </source>
</evidence>
<dbReference type="Gene3D" id="1.25.40.40">
    <property type="entry name" value="Cytochrome c oxidase, subunit Va/VI"/>
    <property type="match status" value="1"/>
</dbReference>
<evidence type="ECO:0000256" key="4">
    <source>
        <dbReference type="ARBA" id="ARBA00021968"/>
    </source>
</evidence>
<comment type="pathway">
    <text evidence="2 16">Energy metabolism; oxidative phosphorylation.</text>
</comment>
<evidence type="ECO:0000256" key="12">
    <source>
        <dbReference type="ARBA" id="ARBA00023004"/>
    </source>
</evidence>
<evidence type="ECO:0000256" key="15">
    <source>
        <dbReference type="ARBA" id="ARBA00031049"/>
    </source>
</evidence>
<evidence type="ECO:0000256" key="9">
    <source>
        <dbReference type="ARBA" id="ARBA00022843"/>
    </source>
</evidence>
<reference evidence="17" key="3">
    <citation type="submission" date="2025-09" db="UniProtKB">
        <authorList>
            <consortium name="Ensembl"/>
        </authorList>
    </citation>
    <scope>IDENTIFICATION</scope>
</reference>
<comment type="subunit">
    <text evidence="16">Component of the cytochrome c oxidase (complex IV, CIV), a multisubunit enzyme composed of a catalytic core of 3 subunits and several supernumerary subunits. The complex exists as a monomer or a dimer and forms supercomplexes (SCs) in the inner mitochondrial membrane with ubiquinol-cytochrome c oxidoreductase (cytochrome b-c1 complex, complex III, CIII).</text>
</comment>
<evidence type="ECO:0000256" key="13">
    <source>
        <dbReference type="ARBA" id="ARBA00023128"/>
    </source>
</evidence>
<comment type="function">
    <text evidence="16">Component of the cytochrome c oxidase, the last enzyme in the mitochondrial electron transport chain which drives oxidative phosphorylation. The respiratory chain contains 3 multisubunit complexes succinate dehydrogenase (complex II, CII), ubiquinol-cytochrome c oxidoreductase (cytochrome b-c1 complex, complex III, CIII) and cytochrome c oxidase (complex IV, CIV), that cooperate to transfer electrons derived from NADH and succinate to molecular oxygen, creating an electrochemical gradient over the inner membrane that drives transmembrane transport and the ATP synthase. Cytochrome c oxidase is the component of the respiratory chain that catalyzes the reduction of oxygen to water. Electrons originating from reduced cytochrome c in the intermembrane space (IMS) are transferred via the dinuclear copper A center (CU(A)) of subunit 2 and heme A of subunit 1 to the active site in subunit 1, a binuclear center (BNC) formed by heme A3 and copper B (CU(B)). The BNC reduces molecular oxygen to 2 water molecules using 4 electrons from cytochrome c in the IMS and 4 protons from the mitochondrial matrix.</text>
</comment>
<keyword evidence="18" id="KW-1185">Reference proteome</keyword>
<comment type="similarity">
    <text evidence="3 16">Belongs to the cytochrome c oxidase subunit 5A family.</text>
</comment>
<dbReference type="GO" id="GO:0046872">
    <property type="term" value="F:metal ion binding"/>
    <property type="evidence" value="ECO:0007669"/>
    <property type="project" value="UniProtKB-UniRule"/>
</dbReference>
<keyword evidence="13 16" id="KW-0496">Mitochondrion</keyword>
<dbReference type="PANTHER" id="PTHR14200">
    <property type="entry name" value="CYTOCHROME C OXIDASE POLYPEPTIDE"/>
    <property type="match status" value="1"/>
</dbReference>
<dbReference type="Pfam" id="PF02284">
    <property type="entry name" value="COX5A"/>
    <property type="match status" value="1"/>
</dbReference>
<reference evidence="17" key="2">
    <citation type="submission" date="2025-08" db="UniProtKB">
        <authorList>
            <consortium name="Ensembl"/>
        </authorList>
    </citation>
    <scope>IDENTIFICATION</scope>
</reference>
<evidence type="ECO:0000256" key="2">
    <source>
        <dbReference type="ARBA" id="ARBA00004673"/>
    </source>
</evidence>
<dbReference type="FunFam" id="1.25.40.40:FF:000002">
    <property type="entry name" value="cytochrome c oxidase subunit 5A, mitochondrial"/>
    <property type="match status" value="1"/>
</dbReference>
<dbReference type="SUPFAM" id="SSF48479">
    <property type="entry name" value="Cytochrome c oxidase subunit E"/>
    <property type="match status" value="1"/>
</dbReference>
<evidence type="ECO:0000256" key="10">
    <source>
        <dbReference type="ARBA" id="ARBA00022946"/>
    </source>
</evidence>
<accession>A0A8U7N6G3</accession>
<dbReference type="GO" id="GO:0005743">
    <property type="term" value="C:mitochondrial inner membrane"/>
    <property type="evidence" value="ECO:0007669"/>
    <property type="project" value="UniProtKB-SubCell"/>
</dbReference>
<evidence type="ECO:0000256" key="1">
    <source>
        <dbReference type="ARBA" id="ARBA00004443"/>
    </source>
</evidence>
<keyword evidence="7 16" id="KW-0479">Metal-binding</keyword>
<keyword evidence="9" id="KW-0832">Ubl conjugation</keyword>
<keyword evidence="12 16" id="KW-0408">Iron</keyword>
<dbReference type="Proteomes" id="UP000694553">
    <property type="component" value="Unassembled WGS sequence"/>
</dbReference>
<dbReference type="UniPathway" id="UPA00705"/>
<proteinExistence type="inferred from homology"/>
<dbReference type="GO" id="GO:0006123">
    <property type="term" value="P:mitochondrial electron transport, cytochrome c to oxygen"/>
    <property type="evidence" value="ECO:0007669"/>
    <property type="project" value="UniProtKB-UniRule"/>
</dbReference>
<evidence type="ECO:0000313" key="17">
    <source>
        <dbReference type="Ensembl" id="ENSCMUP00000005689.2"/>
    </source>
</evidence>
<comment type="subcellular location">
    <subcellularLocation>
        <location evidence="1 16">Mitochondrion inner membrane</location>
        <topology evidence="1 16">Peripheral membrane protein</topology>
        <orientation evidence="1 16">Matrix side</orientation>
    </subcellularLocation>
</comment>
<evidence type="ECO:0000256" key="6">
    <source>
        <dbReference type="ARBA" id="ARBA00022617"/>
    </source>
</evidence>
<evidence type="ECO:0000256" key="11">
    <source>
        <dbReference type="ARBA" id="ARBA00022990"/>
    </source>
</evidence>
<keyword evidence="11" id="KW-0007">Acetylation</keyword>
<protein>
    <recommendedName>
        <fullName evidence="4 16">Cytochrome c oxidase subunit 5A, mitochondrial</fullName>
    </recommendedName>
    <alternativeName>
        <fullName evidence="15 16">Cytochrome c oxidase polypeptide Va</fullName>
    </alternativeName>
</protein>
<organism evidence="17 18">
    <name type="scientific">Corvus moneduloides</name>
    <name type="common">New Caledonian crow</name>
    <dbReference type="NCBI Taxonomy" id="1196302"/>
    <lineage>
        <taxon>Eukaryota</taxon>
        <taxon>Metazoa</taxon>
        <taxon>Chordata</taxon>
        <taxon>Craniata</taxon>
        <taxon>Vertebrata</taxon>
        <taxon>Euteleostomi</taxon>
        <taxon>Archelosauria</taxon>
        <taxon>Archosauria</taxon>
        <taxon>Dinosauria</taxon>
        <taxon>Saurischia</taxon>
        <taxon>Theropoda</taxon>
        <taxon>Coelurosauria</taxon>
        <taxon>Aves</taxon>
        <taxon>Neognathae</taxon>
        <taxon>Neoaves</taxon>
        <taxon>Telluraves</taxon>
        <taxon>Australaves</taxon>
        <taxon>Passeriformes</taxon>
        <taxon>Corvoidea</taxon>
        <taxon>Corvidae</taxon>
        <taxon>Corvus</taxon>
    </lineage>
</organism>
<dbReference type="InterPro" id="IPR036545">
    <property type="entry name" value="Cyt_c_oxidase_su5A/6_sf"/>
</dbReference>
<evidence type="ECO:0000256" key="14">
    <source>
        <dbReference type="ARBA" id="ARBA00023136"/>
    </source>
</evidence>
<reference evidence="18" key="1">
    <citation type="submission" date="2019-10" db="EMBL/GenBank/DDBJ databases">
        <title>Corvus moneduloides (New Caledonian crow) genome, bCorMon1, primary haplotype.</title>
        <authorList>
            <person name="Rutz C."/>
            <person name="Fungtammasan C."/>
            <person name="Mountcastle J."/>
            <person name="Formenti G."/>
            <person name="Chow W."/>
            <person name="Howe K."/>
            <person name="Steele M.P."/>
            <person name="Fernandes J."/>
            <person name="Gilbert M.T.P."/>
            <person name="Fedrigo O."/>
            <person name="Jarvis E.D."/>
            <person name="Gemmell N."/>
        </authorList>
    </citation>
    <scope>NUCLEOTIDE SEQUENCE [LARGE SCALE GENOMIC DNA]</scope>
</reference>
<dbReference type="CDD" id="cd00923">
    <property type="entry name" value="Cyt_c_Oxidase_Va"/>
    <property type="match status" value="1"/>
</dbReference>
<sequence length="232" mass="26153">MKDVHVEASLAHLALQNTRKPLKDWYPELIFVCVTPALTSALGTLWKSDVRKNRHFATTQTMVFNNLHPPSAHPGLIQSDCNKGNPYFMASGFLVRTKVVLLPLCSKFVPFFLDSAVLPARCYSHGSQESDEEFDARWVTYFNKPDIDAWELRKGINTLVSYDLVPEPKIIDAALRACRRLNDFASAVRILEVVKDKAGPHKEIYPYVIQELRPTLSELGISTPEELGLDKA</sequence>
<evidence type="ECO:0000256" key="7">
    <source>
        <dbReference type="ARBA" id="ARBA00022723"/>
    </source>
</evidence>
<evidence type="ECO:0000313" key="18">
    <source>
        <dbReference type="Proteomes" id="UP000694553"/>
    </source>
</evidence>
<name>A0A8C3DL90_CORMO</name>
<gene>
    <name evidence="17" type="primary">LOC116450523</name>
</gene>
<keyword evidence="5" id="KW-0597">Phosphoprotein</keyword>
<evidence type="ECO:0000256" key="8">
    <source>
        <dbReference type="ARBA" id="ARBA00022792"/>
    </source>
</evidence>